<evidence type="ECO:0000256" key="2">
    <source>
        <dbReference type="ARBA" id="ARBA00022980"/>
    </source>
</evidence>
<dbReference type="GO" id="GO:0022625">
    <property type="term" value="C:cytosolic large ribosomal subunit"/>
    <property type="evidence" value="ECO:0007669"/>
    <property type="project" value="TreeGrafter"/>
</dbReference>
<reference evidence="5 6" key="1">
    <citation type="journal article" date="2013" name="Curr. Biol.">
        <title>The Genome of the Foraminiferan Reticulomyxa filosa.</title>
        <authorList>
            <person name="Glockner G."/>
            <person name="Hulsmann N."/>
            <person name="Schleicher M."/>
            <person name="Noegel A.A."/>
            <person name="Eichinger L."/>
            <person name="Gallinger C."/>
            <person name="Pawlowski J."/>
            <person name="Sierra R."/>
            <person name="Euteneuer U."/>
            <person name="Pillet L."/>
            <person name="Moustafa A."/>
            <person name="Platzer M."/>
            <person name="Groth M."/>
            <person name="Szafranski K."/>
            <person name="Schliwa M."/>
        </authorList>
    </citation>
    <scope>NUCLEOTIDE SEQUENCE [LARGE SCALE GENOMIC DNA]</scope>
</reference>
<evidence type="ECO:0000313" key="5">
    <source>
        <dbReference type="EMBL" id="ETO29341.1"/>
    </source>
</evidence>
<dbReference type="PANTHER" id="PTHR11722">
    <property type="entry name" value="60S RIBOSOMAL PROTEIN L13"/>
    <property type="match status" value="1"/>
</dbReference>
<dbReference type="GO" id="GO:0003735">
    <property type="term" value="F:structural constituent of ribosome"/>
    <property type="evidence" value="ECO:0007669"/>
    <property type="project" value="InterPro"/>
</dbReference>
<sequence length="192" mass="22825">MRYREGRGFSLLELRKKNKKQKSENLAIVLFFFHVQKVKLHPKYARTIGIAVDPRRRNKSLEGVSRNVKRLKTYLQRLVLFPVKPKATDLKDNKEKYVQYLTALQKAKDRLAKYQRYRSKALPYKHHVPGTQVVKVSEVPKYNAFGTLRNEWNVQHHHFKWRRANKRLAKKRAMEKKKQEKKESKGAGGEEE</sequence>
<dbReference type="EMBL" id="ASPP01006108">
    <property type="protein sequence ID" value="ETO29341.1"/>
    <property type="molecule type" value="Genomic_DNA"/>
</dbReference>
<accession>X6NTP0</accession>
<evidence type="ECO:0000313" key="6">
    <source>
        <dbReference type="Proteomes" id="UP000023152"/>
    </source>
</evidence>
<dbReference type="Proteomes" id="UP000023152">
    <property type="component" value="Unassembled WGS sequence"/>
</dbReference>
<dbReference type="AlphaFoldDB" id="X6NTP0"/>
<evidence type="ECO:0000256" key="1">
    <source>
        <dbReference type="ARBA" id="ARBA00005640"/>
    </source>
</evidence>
<gene>
    <name evidence="5" type="ORF">RFI_07782</name>
</gene>
<proteinExistence type="inferred from homology"/>
<evidence type="ECO:0000256" key="4">
    <source>
        <dbReference type="SAM" id="MobiDB-lite"/>
    </source>
</evidence>
<dbReference type="GO" id="GO:0006412">
    <property type="term" value="P:translation"/>
    <property type="evidence" value="ECO:0007669"/>
    <property type="project" value="InterPro"/>
</dbReference>
<feature type="region of interest" description="Disordered" evidence="4">
    <location>
        <begin position="165"/>
        <end position="192"/>
    </location>
</feature>
<organism evidence="5 6">
    <name type="scientific">Reticulomyxa filosa</name>
    <dbReference type="NCBI Taxonomy" id="46433"/>
    <lineage>
        <taxon>Eukaryota</taxon>
        <taxon>Sar</taxon>
        <taxon>Rhizaria</taxon>
        <taxon>Retaria</taxon>
        <taxon>Foraminifera</taxon>
        <taxon>Monothalamids</taxon>
        <taxon>Reticulomyxidae</taxon>
        <taxon>Reticulomyxa</taxon>
    </lineage>
</organism>
<dbReference type="Pfam" id="PF01294">
    <property type="entry name" value="Ribosomal_L13e"/>
    <property type="match status" value="1"/>
</dbReference>
<protein>
    <submittedName>
        <fullName evidence="5">60S ribosomal protein L13</fullName>
    </submittedName>
</protein>
<dbReference type="PANTHER" id="PTHR11722:SF0">
    <property type="entry name" value="LARGE RIBOSOMAL SUBUNIT PROTEIN EL13"/>
    <property type="match status" value="1"/>
</dbReference>
<dbReference type="InterPro" id="IPR001380">
    <property type="entry name" value="Ribosomal_eL13"/>
</dbReference>
<keyword evidence="2 5" id="KW-0689">Ribosomal protein</keyword>
<keyword evidence="3" id="KW-0687">Ribonucleoprotein</keyword>
<feature type="compositionally biased region" description="Basic and acidic residues" evidence="4">
    <location>
        <begin position="176"/>
        <end position="185"/>
    </location>
</feature>
<dbReference type="OrthoDB" id="10264538at2759"/>
<feature type="compositionally biased region" description="Basic residues" evidence="4">
    <location>
        <begin position="165"/>
        <end position="175"/>
    </location>
</feature>
<keyword evidence="6" id="KW-1185">Reference proteome</keyword>
<comment type="caution">
    <text evidence="5">The sequence shown here is derived from an EMBL/GenBank/DDBJ whole genome shotgun (WGS) entry which is preliminary data.</text>
</comment>
<dbReference type="GO" id="GO:0003723">
    <property type="term" value="F:RNA binding"/>
    <property type="evidence" value="ECO:0007669"/>
    <property type="project" value="TreeGrafter"/>
</dbReference>
<name>X6NTP0_RETFI</name>
<evidence type="ECO:0000256" key="3">
    <source>
        <dbReference type="ARBA" id="ARBA00023274"/>
    </source>
</evidence>
<comment type="similarity">
    <text evidence="1">Belongs to the eukaryotic ribosomal protein eL13 family.</text>
</comment>